<sequence length="238" mass="27295">MPCTTHETMKENHIKIKVRSLDFWYQNRQILEHVSLDFTRHTITAIVGPSGTGKSTFLTTLNRLWENIPDAQMKGRVEIEFDGTFRDIYARSFSLTQLRRSVGMVFQTPNPLSMSIYKNVAFPLKLAGYKNRKEVGNKVEKALKQAYLWEEVKDRLHEKASCLSGGQQQRLCIARALILEPEVLLLDEPTSSLDQNAGRIIETLLLDLRERCTIIIVSHYLDQVGRIADTVMEFPLKS</sequence>
<dbReference type="Gene3D" id="3.40.50.300">
    <property type="entry name" value="P-loop containing nucleotide triphosphate hydrolases"/>
    <property type="match status" value="1"/>
</dbReference>
<keyword evidence="2" id="KW-0592">Phosphate transport</keyword>
<dbReference type="InterPro" id="IPR003439">
    <property type="entry name" value="ABC_transporter-like_ATP-bd"/>
</dbReference>
<dbReference type="GO" id="GO:0016887">
    <property type="term" value="F:ATP hydrolysis activity"/>
    <property type="evidence" value="ECO:0007669"/>
    <property type="project" value="InterPro"/>
</dbReference>
<dbReference type="Pfam" id="PF00005">
    <property type="entry name" value="ABC_tran"/>
    <property type="match status" value="1"/>
</dbReference>
<dbReference type="SUPFAM" id="SSF52540">
    <property type="entry name" value="P-loop containing nucleoside triphosphate hydrolases"/>
    <property type="match status" value="1"/>
</dbReference>
<dbReference type="InterPro" id="IPR027417">
    <property type="entry name" value="P-loop_NTPase"/>
</dbReference>
<dbReference type="PANTHER" id="PTHR43423">
    <property type="entry name" value="ABC TRANSPORTER I FAMILY MEMBER 17"/>
    <property type="match status" value="1"/>
</dbReference>
<accession>A0A975BR58</accession>
<keyword evidence="3" id="KW-0547">Nucleotide-binding</keyword>
<dbReference type="GO" id="GO:0016020">
    <property type="term" value="C:membrane"/>
    <property type="evidence" value="ECO:0007669"/>
    <property type="project" value="InterPro"/>
</dbReference>
<dbReference type="GO" id="GO:0005524">
    <property type="term" value="F:ATP binding"/>
    <property type="evidence" value="ECO:0007669"/>
    <property type="project" value="UniProtKB-KW"/>
</dbReference>
<dbReference type="GO" id="GO:0005315">
    <property type="term" value="F:phosphate transmembrane transporter activity"/>
    <property type="evidence" value="ECO:0007669"/>
    <property type="project" value="InterPro"/>
</dbReference>
<reference evidence="6" key="1">
    <citation type="journal article" date="2021" name="Microb. Physiol.">
        <title>Proteogenomic Insights into the Physiology of Marine, Sulfate-Reducing, Filamentous Desulfonema limicola and Desulfonema magnum.</title>
        <authorList>
            <person name="Schnaars V."/>
            <person name="Wohlbrand L."/>
            <person name="Scheve S."/>
            <person name="Hinrichs C."/>
            <person name="Reinhardt R."/>
            <person name="Rabus R."/>
        </authorList>
    </citation>
    <scope>NUCLEOTIDE SEQUENCE</scope>
    <source>
        <strain evidence="6">4be13</strain>
    </source>
</reference>
<dbReference type="PROSITE" id="PS00211">
    <property type="entry name" value="ABC_TRANSPORTER_1"/>
    <property type="match status" value="1"/>
</dbReference>
<dbReference type="PANTHER" id="PTHR43423:SF1">
    <property type="entry name" value="ABC TRANSPORTER I FAMILY MEMBER 17"/>
    <property type="match status" value="1"/>
</dbReference>
<dbReference type="InterPro" id="IPR017871">
    <property type="entry name" value="ABC_transporter-like_CS"/>
</dbReference>
<evidence type="ECO:0000256" key="2">
    <source>
        <dbReference type="ARBA" id="ARBA00022592"/>
    </source>
</evidence>
<keyword evidence="7" id="KW-1185">Reference proteome</keyword>
<dbReference type="GO" id="GO:0035435">
    <property type="term" value="P:phosphate ion transmembrane transport"/>
    <property type="evidence" value="ECO:0007669"/>
    <property type="project" value="InterPro"/>
</dbReference>
<evidence type="ECO:0000256" key="1">
    <source>
        <dbReference type="ARBA" id="ARBA00022448"/>
    </source>
</evidence>
<dbReference type="InterPro" id="IPR005670">
    <property type="entry name" value="PstB-like"/>
</dbReference>
<dbReference type="InterPro" id="IPR003593">
    <property type="entry name" value="AAA+_ATPase"/>
</dbReference>
<dbReference type="AlphaFoldDB" id="A0A975BR58"/>
<keyword evidence="4 6" id="KW-0067">ATP-binding</keyword>
<dbReference type="Proteomes" id="UP000663722">
    <property type="component" value="Chromosome"/>
</dbReference>
<proteinExistence type="predicted"/>
<evidence type="ECO:0000313" key="6">
    <source>
        <dbReference type="EMBL" id="QTA90334.1"/>
    </source>
</evidence>
<evidence type="ECO:0000259" key="5">
    <source>
        <dbReference type="PROSITE" id="PS50893"/>
    </source>
</evidence>
<dbReference type="KEGG" id="dmm:dnm_063950"/>
<evidence type="ECO:0000256" key="3">
    <source>
        <dbReference type="ARBA" id="ARBA00022741"/>
    </source>
</evidence>
<gene>
    <name evidence="6" type="ORF">dnm_063950</name>
</gene>
<dbReference type="PROSITE" id="PS50893">
    <property type="entry name" value="ABC_TRANSPORTER_2"/>
    <property type="match status" value="1"/>
</dbReference>
<evidence type="ECO:0000313" key="7">
    <source>
        <dbReference type="Proteomes" id="UP000663722"/>
    </source>
</evidence>
<organism evidence="6 7">
    <name type="scientific">Desulfonema magnum</name>
    <dbReference type="NCBI Taxonomy" id="45655"/>
    <lineage>
        <taxon>Bacteria</taxon>
        <taxon>Pseudomonadati</taxon>
        <taxon>Thermodesulfobacteriota</taxon>
        <taxon>Desulfobacteria</taxon>
        <taxon>Desulfobacterales</taxon>
        <taxon>Desulfococcaceae</taxon>
        <taxon>Desulfonema</taxon>
    </lineage>
</organism>
<dbReference type="EMBL" id="CP061800">
    <property type="protein sequence ID" value="QTA90334.1"/>
    <property type="molecule type" value="Genomic_DNA"/>
</dbReference>
<dbReference type="SMART" id="SM00382">
    <property type="entry name" value="AAA"/>
    <property type="match status" value="1"/>
</dbReference>
<evidence type="ECO:0000256" key="4">
    <source>
        <dbReference type="ARBA" id="ARBA00022840"/>
    </source>
</evidence>
<name>A0A975BR58_9BACT</name>
<protein>
    <submittedName>
        <fullName evidence="6">Phosphate ABC transporter, ATP-binding protein PstB-like</fullName>
    </submittedName>
</protein>
<keyword evidence="1" id="KW-0813">Transport</keyword>
<feature type="domain" description="ABC transporter" evidence="5">
    <location>
        <begin position="16"/>
        <end position="236"/>
    </location>
</feature>
<dbReference type="CDD" id="cd03260">
    <property type="entry name" value="ABC_PstB_phosphate_transporter"/>
    <property type="match status" value="1"/>
</dbReference>